<reference evidence="1" key="1">
    <citation type="journal article" date="2014" name="Nucleic Acids Res.">
        <title>The evolutionary dynamics of variant antigen genes in Babesia reveal a history of genomic innovation underlying host-parasite interaction.</title>
        <authorList>
            <person name="Jackson A.P."/>
            <person name="Otto T.D."/>
            <person name="Darby A."/>
            <person name="Ramaprasad A."/>
            <person name="Xia D."/>
            <person name="Echaide I.E."/>
            <person name="Farber M."/>
            <person name="Gahlot S."/>
            <person name="Gamble J."/>
            <person name="Gupta D."/>
            <person name="Gupta Y."/>
            <person name="Jackson L."/>
            <person name="Malandrin L."/>
            <person name="Malas T.B."/>
            <person name="Moussa E."/>
            <person name="Nair M."/>
            <person name="Reid A.J."/>
            <person name="Sanders M."/>
            <person name="Sharma J."/>
            <person name="Tracey A."/>
            <person name="Quail M.A."/>
            <person name="Weir W."/>
            <person name="Wastling J.M."/>
            <person name="Hall N."/>
            <person name="Willadsen P."/>
            <person name="Lingelbach K."/>
            <person name="Shiels B."/>
            <person name="Tait A."/>
            <person name="Berriman M."/>
            <person name="Allred D.R."/>
            <person name="Pain A."/>
        </authorList>
    </citation>
    <scope>NUCLEOTIDE SEQUENCE</scope>
    <source>
        <strain evidence="1">1802A</strain>
    </source>
</reference>
<evidence type="ECO:0000313" key="2">
    <source>
        <dbReference type="Proteomes" id="UP001195914"/>
    </source>
</evidence>
<evidence type="ECO:0000313" key="1">
    <source>
        <dbReference type="EMBL" id="KAK1936825.1"/>
    </source>
</evidence>
<proteinExistence type="predicted"/>
<comment type="caution">
    <text evidence="1">The sequence shown here is derived from an EMBL/GenBank/DDBJ whole genome shotgun (WGS) entry which is preliminary data.</text>
</comment>
<gene>
    <name evidence="1" type="ORF">X943_003621</name>
</gene>
<keyword evidence="2" id="KW-1185">Reference proteome</keyword>
<dbReference type="AlphaFoldDB" id="A0AAD9GEE3"/>
<organism evidence="1 2">
    <name type="scientific">Babesia divergens</name>
    <dbReference type="NCBI Taxonomy" id="32595"/>
    <lineage>
        <taxon>Eukaryota</taxon>
        <taxon>Sar</taxon>
        <taxon>Alveolata</taxon>
        <taxon>Apicomplexa</taxon>
        <taxon>Aconoidasida</taxon>
        <taxon>Piroplasmida</taxon>
        <taxon>Babesiidae</taxon>
        <taxon>Babesia</taxon>
    </lineage>
</organism>
<protein>
    <submittedName>
        <fullName evidence="1">Uncharacterized protein</fullName>
    </submittedName>
</protein>
<dbReference type="Proteomes" id="UP001195914">
    <property type="component" value="Unassembled WGS sequence"/>
</dbReference>
<sequence length="304" mass="32807">MGSQKLKETIKGGGWDHNNKCNATSNIFYKWLTDKPFIRMKGLIARGFPEDASKLTSQTADNVATEIKDILKHNTPGELQKALSYLLFSCPWHDSLLGHALCFLYTFCSKVSAEDGSLKEKLKGYSEELTDVCQKLQRKLEPFVKGSSGLPLSAVCQSNTTLYSQLWDDEHFDAYVKWLKENLKDIIGALQEMSSEPPGWSLSTIPHGFSAGPFKYGFVFKDDSWKDGTFKSGLSTSDLEESLRSLNECLGNISSGNSGSSGVTAGGAAGGVLGAGGLGFGAAYATNAFGLKDIISGLIASLIK</sequence>
<accession>A0AAD9GEE3</accession>
<name>A0AAD9GEE3_BABDI</name>
<dbReference type="EMBL" id="JAHBMH010000035">
    <property type="protein sequence ID" value="KAK1936825.1"/>
    <property type="molecule type" value="Genomic_DNA"/>
</dbReference>
<reference evidence="1" key="2">
    <citation type="submission" date="2021-05" db="EMBL/GenBank/DDBJ databases">
        <authorList>
            <person name="Pain A."/>
        </authorList>
    </citation>
    <scope>NUCLEOTIDE SEQUENCE</scope>
    <source>
        <strain evidence="1">1802A</strain>
    </source>
</reference>